<dbReference type="Proteomes" id="UP000053593">
    <property type="component" value="Unassembled WGS sequence"/>
</dbReference>
<dbReference type="OrthoDB" id="1903765at2759"/>
<evidence type="ECO:0000313" key="2">
    <source>
        <dbReference type="EMBL" id="KIK57056.1"/>
    </source>
</evidence>
<feature type="compositionally biased region" description="Polar residues" evidence="1">
    <location>
        <begin position="59"/>
        <end position="68"/>
    </location>
</feature>
<evidence type="ECO:0000256" key="1">
    <source>
        <dbReference type="SAM" id="MobiDB-lite"/>
    </source>
</evidence>
<feature type="region of interest" description="Disordered" evidence="1">
    <location>
        <begin position="55"/>
        <end position="75"/>
    </location>
</feature>
<reference evidence="2 3" key="1">
    <citation type="submission" date="2014-04" db="EMBL/GenBank/DDBJ databases">
        <title>Evolutionary Origins and Diversification of the Mycorrhizal Mutualists.</title>
        <authorList>
            <consortium name="DOE Joint Genome Institute"/>
            <consortium name="Mycorrhizal Genomics Consortium"/>
            <person name="Kohler A."/>
            <person name="Kuo A."/>
            <person name="Nagy L.G."/>
            <person name="Floudas D."/>
            <person name="Copeland A."/>
            <person name="Barry K.W."/>
            <person name="Cichocki N."/>
            <person name="Veneault-Fourrey C."/>
            <person name="LaButti K."/>
            <person name="Lindquist E.A."/>
            <person name="Lipzen A."/>
            <person name="Lundell T."/>
            <person name="Morin E."/>
            <person name="Murat C."/>
            <person name="Riley R."/>
            <person name="Ohm R."/>
            <person name="Sun H."/>
            <person name="Tunlid A."/>
            <person name="Henrissat B."/>
            <person name="Grigoriev I.V."/>
            <person name="Hibbett D.S."/>
            <person name="Martin F."/>
        </authorList>
    </citation>
    <scope>NUCLEOTIDE SEQUENCE [LARGE SCALE GENOMIC DNA]</scope>
    <source>
        <strain evidence="2 3">FD-317 M1</strain>
    </source>
</reference>
<keyword evidence="3" id="KW-1185">Reference proteome</keyword>
<proteinExistence type="predicted"/>
<organism evidence="2 3">
    <name type="scientific">Collybiopsis luxurians FD-317 M1</name>
    <dbReference type="NCBI Taxonomy" id="944289"/>
    <lineage>
        <taxon>Eukaryota</taxon>
        <taxon>Fungi</taxon>
        <taxon>Dikarya</taxon>
        <taxon>Basidiomycota</taxon>
        <taxon>Agaricomycotina</taxon>
        <taxon>Agaricomycetes</taxon>
        <taxon>Agaricomycetidae</taxon>
        <taxon>Agaricales</taxon>
        <taxon>Marasmiineae</taxon>
        <taxon>Omphalotaceae</taxon>
        <taxon>Collybiopsis</taxon>
        <taxon>Collybiopsis luxurians</taxon>
    </lineage>
</organism>
<accession>A0A0D0BPR9</accession>
<protein>
    <submittedName>
        <fullName evidence="2">Uncharacterized protein</fullName>
    </submittedName>
</protein>
<gene>
    <name evidence="2" type="ORF">GYMLUDRAFT_772362</name>
</gene>
<evidence type="ECO:0000313" key="3">
    <source>
        <dbReference type="Proteomes" id="UP000053593"/>
    </source>
</evidence>
<sequence length="492" mass="53210">MSFSMAMISGDGKITWKRESEGAGAKGTQGGTVMMIDTPGPSASASANMNVDVNENESNEYSSRQSATPDREGDLVYPEDMDQNPTLNNIPFPPEMLVPAPALESQNIHHDASRNLRSSTPPSMSSITLLNEDPNGPLGMQNRDDGVHSGSLAPEKIHSGSENIIKLGTDRETTSSFAGTPTSTETQGNKVIMGIGQTDVQVELGNLGPSNQILGSSSGAIIPPVNALDNMIMDSFVPLDTTFSPNIPAMNSTLPSPSVNIVEVNASDEDQARRMRMVDEKMAEPVNSVGLEPVVNARKSLPLESEALNGNSEDAGAAVIAQVFNTRTLRNAQRGTASETQIENVLPGHDTAQRRLSLTVEERDNALVEHDAAQEAHFRLKKSSDSAKRKKDLAVAIKERDAAMVERDTALADKKDLEEELGVAVQSRDAAVAEHHALLADNQKLRKDLDMIIQERDAVMLERDGMLAENRKLEEQMRIYKEYYASGVKLGL</sequence>
<dbReference type="AlphaFoldDB" id="A0A0D0BPR9"/>
<name>A0A0D0BPR9_9AGAR</name>
<dbReference type="EMBL" id="KN834793">
    <property type="protein sequence ID" value="KIK57056.1"/>
    <property type="molecule type" value="Genomic_DNA"/>
</dbReference>
<dbReference type="HOGENOM" id="CLU_554384_0_0_1"/>